<keyword evidence="5" id="KW-1185">Reference proteome</keyword>
<dbReference type="SUPFAM" id="SSF63829">
    <property type="entry name" value="Calcium-dependent phosphotriesterase"/>
    <property type="match status" value="1"/>
</dbReference>
<organism evidence="4 5">
    <name type="scientific">Entotheonella factor</name>
    <dbReference type="NCBI Taxonomy" id="1429438"/>
    <lineage>
        <taxon>Bacteria</taxon>
        <taxon>Pseudomonadati</taxon>
        <taxon>Nitrospinota/Tectimicrobiota group</taxon>
        <taxon>Candidatus Tectimicrobiota</taxon>
        <taxon>Candidatus Entotheonellia</taxon>
        <taxon>Candidatus Entotheonellales</taxon>
        <taxon>Candidatus Entotheonellaceae</taxon>
        <taxon>Candidatus Entotheonella</taxon>
    </lineage>
</organism>
<dbReference type="InterPro" id="IPR013658">
    <property type="entry name" value="SGL"/>
</dbReference>
<feature type="binding site" evidence="2">
    <location>
        <position position="228"/>
    </location>
    <ligand>
        <name>a divalent metal cation</name>
        <dbReference type="ChEBI" id="CHEBI:60240"/>
    </ligand>
</feature>
<comment type="caution">
    <text evidence="4">The sequence shown here is derived from an EMBL/GenBank/DDBJ whole genome shotgun (WGS) entry which is preliminary data.</text>
</comment>
<proteinExistence type="predicted"/>
<comment type="cofactor">
    <cofactor evidence="2">
        <name>Zn(2+)</name>
        <dbReference type="ChEBI" id="CHEBI:29105"/>
    </cofactor>
    <text evidence="2">Binds 1 divalent metal cation per subunit.</text>
</comment>
<feature type="active site" description="Proton donor/acceptor" evidence="1">
    <location>
        <position position="228"/>
    </location>
</feature>
<dbReference type="PANTHER" id="PTHR47572">
    <property type="entry name" value="LIPOPROTEIN-RELATED"/>
    <property type="match status" value="1"/>
</dbReference>
<dbReference type="InterPro" id="IPR011042">
    <property type="entry name" value="6-blade_b-propeller_TolB-like"/>
</dbReference>
<feature type="domain" description="SMP-30/Gluconolactonase/LRE-like region" evidence="3">
    <location>
        <begin position="13"/>
        <end position="285"/>
    </location>
</feature>
<evidence type="ECO:0000313" key="4">
    <source>
        <dbReference type="EMBL" id="ETW93818.1"/>
    </source>
</evidence>
<accession>W4L6Y0</accession>
<dbReference type="HOGENOM" id="CLU_036110_0_1_7"/>
<evidence type="ECO:0000313" key="5">
    <source>
        <dbReference type="Proteomes" id="UP000019141"/>
    </source>
</evidence>
<evidence type="ECO:0000256" key="1">
    <source>
        <dbReference type="PIRSR" id="PIRSR605511-1"/>
    </source>
</evidence>
<keyword evidence="2" id="KW-0862">Zinc</keyword>
<evidence type="ECO:0000259" key="3">
    <source>
        <dbReference type="Pfam" id="PF08450"/>
    </source>
</evidence>
<dbReference type="PRINTS" id="PR01790">
    <property type="entry name" value="SMP30FAMILY"/>
</dbReference>
<protein>
    <submittedName>
        <fullName evidence="4">Glconolactonase</fullName>
    </submittedName>
</protein>
<keyword evidence="2" id="KW-0479">Metal-binding</keyword>
<evidence type="ECO:0000256" key="2">
    <source>
        <dbReference type="PIRSR" id="PIRSR605511-2"/>
    </source>
</evidence>
<feature type="binding site" evidence="2">
    <location>
        <position position="123"/>
    </location>
    <ligand>
        <name>substrate</name>
    </ligand>
</feature>
<dbReference type="PANTHER" id="PTHR47572:SF5">
    <property type="entry name" value="BLR2277 PROTEIN"/>
    <property type="match status" value="1"/>
</dbReference>
<gene>
    <name evidence="4" type="ORF">ETSY1_37600</name>
</gene>
<name>W4L6Y0_ENTF1</name>
<dbReference type="PATRIC" id="fig|1429438.4.peg.7058"/>
<reference evidence="4 5" key="1">
    <citation type="journal article" date="2014" name="Nature">
        <title>An environmental bacterial taxon with a large and distinct metabolic repertoire.</title>
        <authorList>
            <person name="Wilson M.C."/>
            <person name="Mori T."/>
            <person name="Ruckert C."/>
            <person name="Uria A.R."/>
            <person name="Helf M.J."/>
            <person name="Takada K."/>
            <person name="Gernert C."/>
            <person name="Steffens U.A."/>
            <person name="Heycke N."/>
            <person name="Schmitt S."/>
            <person name="Rinke C."/>
            <person name="Helfrich E.J."/>
            <person name="Brachmann A.O."/>
            <person name="Gurgui C."/>
            <person name="Wakimoto T."/>
            <person name="Kracht M."/>
            <person name="Crusemann M."/>
            <person name="Hentschel U."/>
            <person name="Abe I."/>
            <person name="Matsunaga S."/>
            <person name="Kalinowski J."/>
            <person name="Takeyama H."/>
            <person name="Piel J."/>
        </authorList>
    </citation>
    <scope>NUCLEOTIDE SEQUENCE [LARGE SCALE GENOMIC DNA]</scope>
    <source>
        <strain evidence="5">TSY1</strain>
    </source>
</reference>
<dbReference type="Gene3D" id="2.120.10.30">
    <property type="entry name" value="TolB, C-terminal domain"/>
    <property type="match status" value="1"/>
</dbReference>
<dbReference type="AlphaFoldDB" id="W4L6Y0"/>
<dbReference type="Proteomes" id="UP000019141">
    <property type="component" value="Unassembled WGS sequence"/>
</dbReference>
<dbReference type="InterPro" id="IPR051262">
    <property type="entry name" value="SMP-30/CGR1_Lactonase"/>
</dbReference>
<dbReference type="GO" id="GO:0046872">
    <property type="term" value="F:metal ion binding"/>
    <property type="evidence" value="ECO:0007669"/>
    <property type="project" value="UniProtKB-KW"/>
</dbReference>
<feature type="binding site" evidence="2">
    <location>
        <position position="172"/>
    </location>
    <ligand>
        <name>a divalent metal cation</name>
        <dbReference type="ChEBI" id="CHEBI:60240"/>
    </ligand>
</feature>
<dbReference type="EMBL" id="AZHW01001169">
    <property type="protein sequence ID" value="ETW93818.1"/>
    <property type="molecule type" value="Genomic_DNA"/>
</dbReference>
<sequence>MNNTTEIATGLRFPEGPVAMPDGSILLVEIERQTLSRVSPNGDVSVVAELDGGPNGAAIGPDGRCYVCNNGGFEWVERDGKILMTGLQHAGYETGSIQAVDLQTGAVETLYTHSDQGQLRGPNDLVFDAHGGFWFTDLGKTRQRDMDRGFICYAKADGSECRQVIRAMVTPNGIGLSPDGSRLYAAETIPGRVWWWNLSEPGTVRIERTGAPNRGHLLVGLPGYQELDSLAIDSEGYVCVATLHNGGITAISPDGSDVTHTPMPDAATTNICFGGEALRTAYITLSESGRLVSIPWPRPGLALHYLNR</sequence>
<dbReference type="Pfam" id="PF08450">
    <property type="entry name" value="SGL"/>
    <property type="match status" value="1"/>
</dbReference>
<dbReference type="InterPro" id="IPR005511">
    <property type="entry name" value="SMP-30"/>
</dbReference>